<keyword evidence="12" id="KW-1185">Reference proteome</keyword>
<evidence type="ECO:0000256" key="5">
    <source>
        <dbReference type="ARBA" id="ARBA00022989"/>
    </source>
</evidence>
<proteinExistence type="inferred from homology"/>
<feature type="transmembrane region" description="Helical" evidence="9">
    <location>
        <begin position="365"/>
        <end position="391"/>
    </location>
</feature>
<feature type="transmembrane region" description="Helical" evidence="9">
    <location>
        <begin position="97"/>
        <end position="118"/>
    </location>
</feature>
<gene>
    <name evidence="11" type="primary">g5233</name>
    <name evidence="11" type="ORF">VP750_LOCUS4473</name>
</gene>
<dbReference type="PRINTS" id="PR00171">
    <property type="entry name" value="SUGRTRNSPORT"/>
</dbReference>
<sequence length="502" mass="53802">MDPEPAMPVKAPIDVLKTCVIFVFPAFGGLLFGYDIGATSAAVPILETPSVNGVSWGQLNTLQNGMVTSASLLGAVIGSAIAIFLRDKIGRKFELLLAAGCYAVGAILSAAAPVFPVLILGKMLYGLGIGFALHAAPAYLAEVGHPRIRGLLISMKEVFIGIGIELGYLIGLPCVTVLGGWRIVFGMALLFALIMKTGMVWLPESPRWLLLAGRHEDAREALVWTRGKPAKEDEMALTEEFDDIKKSSAETMPHQGWFHLFNGQYTRPMLIGLSLMFFQQVTGQPSVLYYATSMFQRAGLAMGQEATGIAGILGAFKLACTCVAVLTVDKFGRRPLLLIGVGGMFASSLLIGIACQVAYSSAAATYITIIMLFVFVGSYQISFGPISWVMIGEIFPVSVRGQAIAICTLTNFATNFVVAFLLPTFQKLEGPGGLYLGFAAMAALAWVVIHFVVIETKMLTLEEIEALMIGPKRSKRGATMTNGHMTGADSDVQLPKRSLNNI</sequence>
<dbReference type="PANTHER" id="PTHR48023">
    <property type="entry name" value="D-XYLOSE-PROTON SYMPORTER-LIKE 2"/>
    <property type="match status" value="1"/>
</dbReference>
<dbReference type="EMBL" id="CAXHTA020000007">
    <property type="protein sequence ID" value="CAL5222814.1"/>
    <property type="molecule type" value="Genomic_DNA"/>
</dbReference>
<feature type="region of interest" description="Disordered" evidence="8">
    <location>
        <begin position="475"/>
        <end position="502"/>
    </location>
</feature>
<dbReference type="Proteomes" id="UP001497392">
    <property type="component" value="Unassembled WGS sequence"/>
</dbReference>
<keyword evidence="4 9" id="KW-0812">Transmembrane</keyword>
<evidence type="ECO:0000256" key="9">
    <source>
        <dbReference type="SAM" id="Phobius"/>
    </source>
</evidence>
<dbReference type="PROSITE" id="PS00216">
    <property type="entry name" value="SUGAR_TRANSPORT_1"/>
    <property type="match status" value="1"/>
</dbReference>
<evidence type="ECO:0000256" key="6">
    <source>
        <dbReference type="ARBA" id="ARBA00023136"/>
    </source>
</evidence>
<feature type="transmembrane region" description="Helical" evidence="9">
    <location>
        <begin position="269"/>
        <end position="289"/>
    </location>
</feature>
<feature type="transmembrane region" description="Helical" evidence="9">
    <location>
        <begin position="183"/>
        <end position="202"/>
    </location>
</feature>
<dbReference type="InterPro" id="IPR036259">
    <property type="entry name" value="MFS_trans_sf"/>
</dbReference>
<comment type="caution">
    <text evidence="11">The sequence shown here is derived from an EMBL/GenBank/DDBJ whole genome shotgun (WGS) entry which is preliminary data.</text>
</comment>
<keyword evidence="3 7" id="KW-0813">Transport</keyword>
<dbReference type="Gene3D" id="1.20.1250.20">
    <property type="entry name" value="MFS general substrate transporter like domains"/>
    <property type="match status" value="1"/>
</dbReference>
<feature type="transmembrane region" description="Helical" evidence="9">
    <location>
        <begin position="309"/>
        <end position="328"/>
    </location>
</feature>
<feature type="transmembrane region" description="Helical" evidence="9">
    <location>
        <begin position="20"/>
        <end position="46"/>
    </location>
</feature>
<dbReference type="InterPro" id="IPR005829">
    <property type="entry name" value="Sugar_transporter_CS"/>
</dbReference>
<name>A0ABP1FV43_9CHLO</name>
<feature type="transmembrane region" description="Helical" evidence="9">
    <location>
        <begin position="124"/>
        <end position="141"/>
    </location>
</feature>
<evidence type="ECO:0000256" key="7">
    <source>
        <dbReference type="RuleBase" id="RU003346"/>
    </source>
</evidence>
<feature type="transmembrane region" description="Helical" evidence="9">
    <location>
        <begin position="153"/>
        <end position="171"/>
    </location>
</feature>
<evidence type="ECO:0000256" key="8">
    <source>
        <dbReference type="SAM" id="MobiDB-lite"/>
    </source>
</evidence>
<reference evidence="11 12" key="1">
    <citation type="submission" date="2024-06" db="EMBL/GenBank/DDBJ databases">
        <authorList>
            <person name="Kraege A."/>
            <person name="Thomma B."/>
        </authorList>
    </citation>
    <scope>NUCLEOTIDE SEQUENCE [LARGE SCALE GENOMIC DNA]</scope>
</reference>
<evidence type="ECO:0000259" key="10">
    <source>
        <dbReference type="PROSITE" id="PS50850"/>
    </source>
</evidence>
<keyword evidence="5 9" id="KW-1133">Transmembrane helix</keyword>
<feature type="transmembrane region" description="Helical" evidence="9">
    <location>
        <begin position="434"/>
        <end position="454"/>
    </location>
</feature>
<dbReference type="InterPro" id="IPR005828">
    <property type="entry name" value="MFS_sugar_transport-like"/>
</dbReference>
<feature type="transmembrane region" description="Helical" evidence="9">
    <location>
        <begin position="335"/>
        <end position="359"/>
    </location>
</feature>
<keyword evidence="6 9" id="KW-0472">Membrane</keyword>
<dbReference type="NCBIfam" id="TIGR00879">
    <property type="entry name" value="SP"/>
    <property type="match status" value="1"/>
</dbReference>
<evidence type="ECO:0000256" key="1">
    <source>
        <dbReference type="ARBA" id="ARBA00004141"/>
    </source>
</evidence>
<dbReference type="PROSITE" id="PS00217">
    <property type="entry name" value="SUGAR_TRANSPORT_2"/>
    <property type="match status" value="1"/>
</dbReference>
<dbReference type="InterPro" id="IPR003663">
    <property type="entry name" value="Sugar/inositol_transpt"/>
</dbReference>
<feature type="transmembrane region" description="Helical" evidence="9">
    <location>
        <begin position="403"/>
        <end position="422"/>
    </location>
</feature>
<dbReference type="InterPro" id="IPR020846">
    <property type="entry name" value="MFS_dom"/>
</dbReference>
<evidence type="ECO:0000256" key="3">
    <source>
        <dbReference type="ARBA" id="ARBA00022448"/>
    </source>
</evidence>
<feature type="transmembrane region" description="Helical" evidence="9">
    <location>
        <begin position="66"/>
        <end position="85"/>
    </location>
</feature>
<evidence type="ECO:0000256" key="4">
    <source>
        <dbReference type="ARBA" id="ARBA00022692"/>
    </source>
</evidence>
<protein>
    <submittedName>
        <fullName evidence="11">G5233 protein</fullName>
    </submittedName>
</protein>
<feature type="domain" description="Major facilitator superfamily (MFS) profile" evidence="10">
    <location>
        <begin position="21"/>
        <end position="457"/>
    </location>
</feature>
<comment type="subcellular location">
    <subcellularLocation>
        <location evidence="1">Membrane</location>
        <topology evidence="1">Multi-pass membrane protein</topology>
    </subcellularLocation>
</comment>
<dbReference type="SUPFAM" id="SSF103473">
    <property type="entry name" value="MFS general substrate transporter"/>
    <property type="match status" value="1"/>
</dbReference>
<dbReference type="Pfam" id="PF00083">
    <property type="entry name" value="Sugar_tr"/>
    <property type="match status" value="1"/>
</dbReference>
<evidence type="ECO:0000256" key="2">
    <source>
        <dbReference type="ARBA" id="ARBA00010992"/>
    </source>
</evidence>
<dbReference type="InterPro" id="IPR050820">
    <property type="entry name" value="MFS_Sugar_Transporter"/>
</dbReference>
<dbReference type="PROSITE" id="PS50850">
    <property type="entry name" value="MFS"/>
    <property type="match status" value="1"/>
</dbReference>
<comment type="similarity">
    <text evidence="2 7">Belongs to the major facilitator superfamily. Sugar transporter (TC 2.A.1.1) family.</text>
</comment>
<evidence type="ECO:0000313" key="11">
    <source>
        <dbReference type="EMBL" id="CAL5222814.1"/>
    </source>
</evidence>
<dbReference type="PANTHER" id="PTHR48023:SF4">
    <property type="entry name" value="D-XYLOSE-PROTON SYMPORTER-LIKE 2"/>
    <property type="match status" value="1"/>
</dbReference>
<accession>A0ABP1FV43</accession>
<organism evidence="11 12">
    <name type="scientific">Coccomyxa viridis</name>
    <dbReference type="NCBI Taxonomy" id="1274662"/>
    <lineage>
        <taxon>Eukaryota</taxon>
        <taxon>Viridiplantae</taxon>
        <taxon>Chlorophyta</taxon>
        <taxon>core chlorophytes</taxon>
        <taxon>Trebouxiophyceae</taxon>
        <taxon>Trebouxiophyceae incertae sedis</taxon>
        <taxon>Coccomyxaceae</taxon>
        <taxon>Coccomyxa</taxon>
    </lineage>
</organism>
<evidence type="ECO:0000313" key="12">
    <source>
        <dbReference type="Proteomes" id="UP001497392"/>
    </source>
</evidence>